<dbReference type="Gene3D" id="3.40.1410.10">
    <property type="entry name" value="Chorismate lyase-like"/>
    <property type="match status" value="1"/>
</dbReference>
<evidence type="ECO:0000256" key="4">
    <source>
        <dbReference type="ARBA" id="ARBA00023317"/>
    </source>
</evidence>
<evidence type="ECO:0000256" key="2">
    <source>
        <dbReference type="ARBA" id="ARBA00022688"/>
    </source>
</evidence>
<comment type="function">
    <text evidence="5">Removes the pyruvyl group from chorismate, with concomitant aromatization of the ring, to provide 4-hydroxybenzoate (4HB) for the ubiquinone pathway.</text>
</comment>
<dbReference type="Proteomes" id="UP001493153">
    <property type="component" value="Chromosome"/>
</dbReference>
<dbReference type="GO" id="GO:0016829">
    <property type="term" value="F:lyase activity"/>
    <property type="evidence" value="ECO:0007669"/>
    <property type="project" value="UniProtKB-KW"/>
</dbReference>
<evidence type="ECO:0000256" key="3">
    <source>
        <dbReference type="ARBA" id="ARBA00023239"/>
    </source>
</evidence>
<dbReference type="InterPro" id="IPR007440">
    <property type="entry name" value="Chorismate--pyruvate_lyase"/>
</dbReference>
<evidence type="ECO:0000313" key="6">
    <source>
        <dbReference type="EMBL" id="WXK38827.1"/>
    </source>
</evidence>
<dbReference type="Pfam" id="PF04345">
    <property type="entry name" value="Chor_lyase"/>
    <property type="match status" value="1"/>
</dbReference>
<dbReference type="SUPFAM" id="SSF64288">
    <property type="entry name" value="Chorismate lyase-like"/>
    <property type="match status" value="1"/>
</dbReference>
<dbReference type="EC" id="4.1.3.40" evidence="5"/>
<comment type="similarity">
    <text evidence="5">Belongs to the UbiC family.</text>
</comment>
<evidence type="ECO:0000256" key="5">
    <source>
        <dbReference type="HAMAP-Rule" id="MF_01632"/>
    </source>
</evidence>
<feature type="binding site" evidence="5">
    <location>
        <position position="181"/>
    </location>
    <ligand>
        <name>substrate</name>
    </ligand>
</feature>
<name>A0ABZ2PVF4_9BURK</name>
<organism evidence="6 7">
    <name type="scientific">Mycetohabitans rhizoxinica</name>
    <dbReference type="NCBI Taxonomy" id="412963"/>
    <lineage>
        <taxon>Bacteria</taxon>
        <taxon>Pseudomonadati</taxon>
        <taxon>Pseudomonadota</taxon>
        <taxon>Betaproteobacteria</taxon>
        <taxon>Burkholderiales</taxon>
        <taxon>Burkholderiaceae</taxon>
        <taxon>Mycetohabitans</taxon>
    </lineage>
</organism>
<dbReference type="EMBL" id="CP062176">
    <property type="protein sequence ID" value="WXK38827.1"/>
    <property type="molecule type" value="Genomic_DNA"/>
</dbReference>
<sequence>MNGTLERRSGGRFSAHGDGWRARPRAAFSAAQKDWVTRAGSLTRHLGTLGRVTVRVACEKVGVAWRDEARVLRLARRAPVWIREVVLAVDGVAVVAAHSVTPLRASRGVWQAVRRLRTRALAELLYADMTVTRSPIVSRRVDGAHPLYRFAVAQLGRDRPHACVARRSVFTRHRLPLMVTECFLPAMWTLTTD</sequence>
<reference evidence="6 7" key="1">
    <citation type="submission" date="2020-09" db="EMBL/GenBank/DDBJ databases">
        <title>Genome sequences of Mycetohabitans spp.</title>
        <authorList>
            <person name="Carter M.E."/>
            <person name="Carpenter S.C.D."/>
            <person name="Bogdanove A.J."/>
        </authorList>
    </citation>
    <scope>NUCLEOTIDE SEQUENCE [LARGE SCALE GENOMIC DNA]</scope>
    <source>
        <strain evidence="6 7">B12</strain>
    </source>
</reference>
<comment type="subcellular location">
    <subcellularLocation>
        <location evidence="5">Cytoplasm</location>
    </subcellularLocation>
</comment>
<dbReference type="HAMAP" id="MF_01632">
    <property type="entry name" value="UbiC"/>
    <property type="match status" value="1"/>
</dbReference>
<evidence type="ECO:0000313" key="7">
    <source>
        <dbReference type="Proteomes" id="UP001493153"/>
    </source>
</evidence>
<keyword evidence="7" id="KW-1185">Reference proteome</keyword>
<evidence type="ECO:0000256" key="1">
    <source>
        <dbReference type="ARBA" id="ARBA00022490"/>
    </source>
</evidence>
<keyword evidence="1 5" id="KW-0963">Cytoplasm</keyword>
<feature type="binding site" evidence="5">
    <location>
        <position position="121"/>
    </location>
    <ligand>
        <name>substrate</name>
    </ligand>
</feature>
<protein>
    <recommendedName>
        <fullName evidence="5">Probable chorismate pyruvate-lyase</fullName>
        <shortName evidence="5">CL</shortName>
        <shortName evidence="5">CPL</shortName>
        <ecNumber evidence="5">4.1.3.40</ecNumber>
    </recommendedName>
</protein>
<comment type="catalytic activity">
    <reaction evidence="5">
        <text>chorismate = 4-hydroxybenzoate + pyruvate</text>
        <dbReference type="Rhea" id="RHEA:16505"/>
        <dbReference type="ChEBI" id="CHEBI:15361"/>
        <dbReference type="ChEBI" id="CHEBI:17879"/>
        <dbReference type="ChEBI" id="CHEBI:29748"/>
        <dbReference type="EC" id="4.1.3.40"/>
    </reaction>
</comment>
<keyword evidence="2 5" id="KW-0831">Ubiquinone biosynthesis</keyword>
<proteinExistence type="inferred from homology"/>
<gene>
    <name evidence="5" type="primary">ubiC</name>
    <name evidence="6" type="ORF">IHE29_05845</name>
</gene>
<feature type="binding site" evidence="5">
    <location>
        <position position="83"/>
    </location>
    <ligand>
        <name>substrate</name>
    </ligand>
</feature>
<dbReference type="InterPro" id="IPR028978">
    <property type="entry name" value="Chorismate_lyase_/UTRA_dom_sf"/>
</dbReference>
<keyword evidence="3 5" id="KW-0456">Lyase</keyword>
<keyword evidence="4 5" id="KW-0670">Pyruvate</keyword>
<accession>A0ABZ2PVF4</accession>
<comment type="pathway">
    <text evidence="5">Cofactor biosynthesis; ubiquinone biosynthesis.</text>
</comment>
<dbReference type="PANTHER" id="PTHR38683">
    <property type="entry name" value="CHORISMATE PYRUVATE-LYASE"/>
    <property type="match status" value="1"/>
</dbReference>
<dbReference type="PANTHER" id="PTHR38683:SF1">
    <property type="entry name" value="CHORISMATE PYRUVATE-LYASE"/>
    <property type="match status" value="1"/>
</dbReference>
<comment type="caution">
    <text evidence="5">Lacks conserved residue(s) required for the propagation of feature annotation.</text>
</comment>